<dbReference type="Proteomes" id="UP001519296">
    <property type="component" value="Unassembled WGS sequence"/>
</dbReference>
<dbReference type="Gene3D" id="1.10.600.10">
    <property type="entry name" value="Farnesyl Diphosphate Synthase"/>
    <property type="match status" value="1"/>
</dbReference>
<evidence type="ECO:0000256" key="3">
    <source>
        <dbReference type="ARBA" id="ARBA00022679"/>
    </source>
</evidence>
<gene>
    <name evidence="8" type="ORF">C4K46_01935</name>
</gene>
<evidence type="ECO:0000256" key="5">
    <source>
        <dbReference type="ARBA" id="ARBA00022842"/>
    </source>
</evidence>
<evidence type="ECO:0000256" key="4">
    <source>
        <dbReference type="ARBA" id="ARBA00022723"/>
    </source>
</evidence>
<dbReference type="InterPro" id="IPR000092">
    <property type="entry name" value="Polyprenyl_synt"/>
</dbReference>
<dbReference type="EMBL" id="PRDG01000001">
    <property type="protein sequence ID" value="MBP2622694.1"/>
    <property type="molecule type" value="Genomic_DNA"/>
</dbReference>
<dbReference type="RefSeq" id="WP_209626807.1">
    <property type="nucleotide sequence ID" value="NZ_PRDG01000001.1"/>
</dbReference>
<keyword evidence="5" id="KW-0460">Magnesium</keyword>
<evidence type="ECO:0000313" key="9">
    <source>
        <dbReference type="Proteomes" id="UP001519296"/>
    </source>
</evidence>
<reference evidence="8 9" key="1">
    <citation type="submission" date="2018-02" db="EMBL/GenBank/DDBJ databases">
        <title>Draft genome sequence of Streptococcus oricebi CCUG 70868T type strain.</title>
        <authorList>
            <person name="Mendez V."/>
            <person name="Salva-Serra F."/>
            <person name="Jaen-Luchoro D."/>
            <person name="Gonzales-Siles L."/>
            <person name="Karlsson R."/>
            <person name="Engstrom-Jakobsson H."/>
            <person name="Busquets A."/>
            <person name="Gomila M."/>
            <person name="Pineiro-Iglesias B."/>
            <person name="Bennasar-Figueras A."/>
            <person name="Seeger M."/>
            <person name="Moore E."/>
        </authorList>
    </citation>
    <scope>NUCLEOTIDE SEQUENCE [LARGE SCALE GENOMIC DNA]</scope>
    <source>
        <strain evidence="8 9">CCUG 70868</strain>
    </source>
</reference>
<protein>
    <submittedName>
        <fullName evidence="8">Polyprenyl synthetase family protein</fullName>
    </submittedName>
</protein>
<organism evidence="8 9">
    <name type="scientific">Streptococcus oricebi</name>
    <dbReference type="NCBI Taxonomy" id="1547447"/>
    <lineage>
        <taxon>Bacteria</taxon>
        <taxon>Bacillati</taxon>
        <taxon>Bacillota</taxon>
        <taxon>Bacilli</taxon>
        <taxon>Lactobacillales</taxon>
        <taxon>Streptococcaceae</taxon>
        <taxon>Streptococcus</taxon>
    </lineage>
</organism>
<dbReference type="SFLD" id="SFLDS00005">
    <property type="entry name" value="Isoprenoid_Synthase_Type_I"/>
    <property type="match status" value="1"/>
</dbReference>
<keyword evidence="6" id="KW-0414">Isoprene biosynthesis</keyword>
<dbReference type="PANTHER" id="PTHR43281">
    <property type="entry name" value="FARNESYL DIPHOSPHATE SYNTHASE"/>
    <property type="match status" value="1"/>
</dbReference>
<accession>A0ABS5B1J4</accession>
<dbReference type="PROSITE" id="PS00723">
    <property type="entry name" value="POLYPRENYL_SYNTHASE_1"/>
    <property type="match status" value="1"/>
</dbReference>
<dbReference type="Pfam" id="PF00348">
    <property type="entry name" value="polyprenyl_synt"/>
    <property type="match status" value="1"/>
</dbReference>
<dbReference type="SUPFAM" id="SSF48576">
    <property type="entry name" value="Terpenoid synthases"/>
    <property type="match status" value="1"/>
</dbReference>
<dbReference type="NCBIfam" id="NF045485">
    <property type="entry name" value="FPPsyn"/>
    <property type="match status" value="1"/>
</dbReference>
<comment type="similarity">
    <text evidence="2 7">Belongs to the FPP/GGPP synthase family.</text>
</comment>
<name>A0ABS5B1J4_9STRE</name>
<dbReference type="InterPro" id="IPR033749">
    <property type="entry name" value="Polyprenyl_synt_CS"/>
</dbReference>
<proteinExistence type="inferred from homology"/>
<evidence type="ECO:0000256" key="7">
    <source>
        <dbReference type="RuleBase" id="RU004466"/>
    </source>
</evidence>
<keyword evidence="9" id="KW-1185">Reference proteome</keyword>
<evidence type="ECO:0000313" key="8">
    <source>
        <dbReference type="EMBL" id="MBP2622694.1"/>
    </source>
</evidence>
<keyword evidence="3 7" id="KW-0808">Transferase</keyword>
<comment type="cofactor">
    <cofactor evidence="1">
        <name>Mg(2+)</name>
        <dbReference type="ChEBI" id="CHEBI:18420"/>
    </cofactor>
</comment>
<dbReference type="InterPro" id="IPR053378">
    <property type="entry name" value="Prenyl_diphosphate_synthase"/>
</dbReference>
<evidence type="ECO:0000256" key="1">
    <source>
        <dbReference type="ARBA" id="ARBA00001946"/>
    </source>
</evidence>
<dbReference type="PANTHER" id="PTHR43281:SF1">
    <property type="entry name" value="FARNESYL DIPHOSPHATE SYNTHASE"/>
    <property type="match status" value="1"/>
</dbReference>
<sequence length="291" mass="31677">MKKAEKIQRLEQVIHDFYGDKQVAPSLIEAILYSVEAGGKRLRPLLLLELLEALGLDLQLAHFQLAAALELIHTGSLIHDDLPAMDDDDYRRGRLTNHKKFGEALAILAGDSLFLDPFALVARADLPSQIKVELLASLSEAAGSFGMVAGQVLDMEGENSQSSLEDLQAIHAHKTGKLLAYPFLAAAILAELDSSDRAGLIEAGQLLGLAFQVRDDILDVTANFDQLGKTPKKDLTAAKSTYPALLGLGEAQQFLDQLLERVLGLLTQLEQTSTFKGQVIRQMIEGLKLND</sequence>
<evidence type="ECO:0000256" key="2">
    <source>
        <dbReference type="ARBA" id="ARBA00006706"/>
    </source>
</evidence>
<dbReference type="InterPro" id="IPR008949">
    <property type="entry name" value="Isoprenoid_synthase_dom_sf"/>
</dbReference>
<dbReference type="SFLD" id="SFLDG01017">
    <property type="entry name" value="Polyprenyl_Transferase_Like"/>
    <property type="match status" value="1"/>
</dbReference>
<evidence type="ECO:0000256" key="6">
    <source>
        <dbReference type="ARBA" id="ARBA00023229"/>
    </source>
</evidence>
<comment type="caution">
    <text evidence="8">The sequence shown here is derived from an EMBL/GenBank/DDBJ whole genome shotgun (WGS) entry which is preliminary data.</text>
</comment>
<keyword evidence="4" id="KW-0479">Metal-binding</keyword>
<dbReference type="PROSITE" id="PS00444">
    <property type="entry name" value="POLYPRENYL_SYNTHASE_2"/>
    <property type="match status" value="1"/>
</dbReference>